<keyword evidence="2" id="KW-1185">Reference proteome</keyword>
<gene>
    <name evidence="1" type="ORF">CLUMA_CG021524</name>
</gene>
<protein>
    <submittedName>
        <fullName evidence="1">CLUMA_CG021524, isoform A</fullName>
    </submittedName>
</protein>
<evidence type="ECO:0000313" key="2">
    <source>
        <dbReference type="Proteomes" id="UP000183832"/>
    </source>
</evidence>
<evidence type="ECO:0000313" key="1">
    <source>
        <dbReference type="EMBL" id="CRL08488.1"/>
    </source>
</evidence>
<dbReference type="Proteomes" id="UP000183832">
    <property type="component" value="Unassembled WGS sequence"/>
</dbReference>
<sequence length="69" mass="8080">MLNLTRQFLVHLTAKAFKTYNYEPVNAEKRILQLRVQRQNVVMINRFHICCYSSIVLVCQPTLNVIAIT</sequence>
<accession>A0A1J1J7X4</accession>
<organism evidence="1 2">
    <name type="scientific">Clunio marinus</name>
    <dbReference type="NCBI Taxonomy" id="568069"/>
    <lineage>
        <taxon>Eukaryota</taxon>
        <taxon>Metazoa</taxon>
        <taxon>Ecdysozoa</taxon>
        <taxon>Arthropoda</taxon>
        <taxon>Hexapoda</taxon>
        <taxon>Insecta</taxon>
        <taxon>Pterygota</taxon>
        <taxon>Neoptera</taxon>
        <taxon>Endopterygota</taxon>
        <taxon>Diptera</taxon>
        <taxon>Nematocera</taxon>
        <taxon>Chironomoidea</taxon>
        <taxon>Chironomidae</taxon>
        <taxon>Clunio</taxon>
    </lineage>
</organism>
<name>A0A1J1J7X4_9DIPT</name>
<proteinExistence type="predicted"/>
<dbReference type="EMBL" id="CVRI01000075">
    <property type="protein sequence ID" value="CRL08488.1"/>
    <property type="molecule type" value="Genomic_DNA"/>
</dbReference>
<reference evidence="1 2" key="1">
    <citation type="submission" date="2015-04" db="EMBL/GenBank/DDBJ databases">
        <authorList>
            <person name="Syromyatnikov M.Y."/>
            <person name="Popov V.N."/>
        </authorList>
    </citation>
    <scope>NUCLEOTIDE SEQUENCE [LARGE SCALE GENOMIC DNA]</scope>
</reference>
<dbReference type="AlphaFoldDB" id="A0A1J1J7X4"/>